<feature type="region of interest" description="Disordered" evidence="1">
    <location>
        <begin position="282"/>
        <end position="327"/>
    </location>
</feature>
<feature type="compositionally biased region" description="Acidic residues" evidence="1">
    <location>
        <begin position="45"/>
        <end position="65"/>
    </location>
</feature>
<name>A0ABR1VLC0_9PEZI</name>
<evidence type="ECO:0000313" key="4">
    <source>
        <dbReference type="Proteomes" id="UP001433268"/>
    </source>
</evidence>
<comment type="caution">
    <text evidence="3">The sequence shown here is derived from an EMBL/GenBank/DDBJ whole genome shotgun (WGS) entry which is preliminary data.</text>
</comment>
<reference evidence="3 4" key="1">
    <citation type="submission" date="2023-01" db="EMBL/GenBank/DDBJ databases">
        <title>Analysis of 21 Apiospora genomes using comparative genomics revels a genus with tremendous synthesis potential of carbohydrate active enzymes and secondary metabolites.</title>
        <authorList>
            <person name="Sorensen T."/>
        </authorList>
    </citation>
    <scope>NUCLEOTIDE SEQUENCE [LARGE SCALE GENOMIC DNA]</scope>
    <source>
        <strain evidence="3 4">CBS 114990</strain>
    </source>
</reference>
<feature type="region of interest" description="Disordered" evidence="1">
    <location>
        <begin position="340"/>
        <end position="423"/>
    </location>
</feature>
<keyword evidence="2" id="KW-0812">Transmembrane</keyword>
<dbReference type="EMBL" id="JAQQWN010000008">
    <property type="protein sequence ID" value="KAK8070653.1"/>
    <property type="molecule type" value="Genomic_DNA"/>
</dbReference>
<keyword evidence="2" id="KW-0472">Membrane</keyword>
<dbReference type="RefSeq" id="XP_066664461.1">
    <property type="nucleotide sequence ID" value="XM_066815171.1"/>
</dbReference>
<proteinExistence type="predicted"/>
<evidence type="ECO:0000256" key="2">
    <source>
        <dbReference type="SAM" id="Phobius"/>
    </source>
</evidence>
<accession>A0ABR1VLC0</accession>
<feature type="compositionally biased region" description="Basic and acidic residues" evidence="1">
    <location>
        <begin position="385"/>
        <end position="399"/>
    </location>
</feature>
<keyword evidence="4" id="KW-1185">Reference proteome</keyword>
<evidence type="ECO:0000313" key="3">
    <source>
        <dbReference type="EMBL" id="KAK8070653.1"/>
    </source>
</evidence>
<sequence length="460" mass="50458">MSSSAANENPNAGNERRPPETNQPVVDDSAAPASEGSYAVTIEDNNTDNDNDNNNDDDDNNDNNDDGLLKISKFAEEFHKLQGFAFPESESEEWTLFDGIPDPILDDIRKVLSKRVEADLNNFRTVSNVATAKKGADPVPNQNIAYAKENTERVVERHIDEMILGFIDVWKEYRNEDGTFKDPRVYGMKTRDVMTKAMDGFKGSTEEVTKMAKAVEKSHNTNTKKWRNKYLVKVAYYITIGGAGMAAYYFGLFDKLPGSHGSVQNPVTGAILPGGVTGIAPGIVPGGVPGGDPAKGRQDELSAQQASPDTSTIRPSSSGAGPSQVNMSSDTYLEQQNFSNSQSGHVQMQDGRSTDDWHDGHHYQGSQRHWEYQQHTGPDISWQEHQPHVDGHQPAHHPEIQTSSGYAYQPHMRTSREDRNKSRLTAGFTAAGLVGEPVLGEAIAAGYASDRNDDDMIGED</sequence>
<keyword evidence="2" id="KW-1133">Transmembrane helix</keyword>
<evidence type="ECO:0000256" key="1">
    <source>
        <dbReference type="SAM" id="MobiDB-lite"/>
    </source>
</evidence>
<protein>
    <submittedName>
        <fullName evidence="3">Uncharacterized protein</fullName>
    </submittedName>
</protein>
<feature type="compositionally biased region" description="Polar residues" evidence="1">
    <location>
        <begin position="301"/>
        <end position="327"/>
    </location>
</feature>
<feature type="region of interest" description="Disordered" evidence="1">
    <location>
        <begin position="1"/>
        <end position="67"/>
    </location>
</feature>
<dbReference type="GeneID" id="92048231"/>
<feature type="transmembrane region" description="Helical" evidence="2">
    <location>
        <begin position="234"/>
        <end position="253"/>
    </location>
</feature>
<feature type="compositionally biased region" description="Polar residues" evidence="1">
    <location>
        <begin position="1"/>
        <end position="12"/>
    </location>
</feature>
<organism evidence="3 4">
    <name type="scientific">Apiospora hydei</name>
    <dbReference type="NCBI Taxonomy" id="1337664"/>
    <lineage>
        <taxon>Eukaryota</taxon>
        <taxon>Fungi</taxon>
        <taxon>Dikarya</taxon>
        <taxon>Ascomycota</taxon>
        <taxon>Pezizomycotina</taxon>
        <taxon>Sordariomycetes</taxon>
        <taxon>Xylariomycetidae</taxon>
        <taxon>Amphisphaeriales</taxon>
        <taxon>Apiosporaceae</taxon>
        <taxon>Apiospora</taxon>
    </lineage>
</organism>
<feature type="compositionally biased region" description="Basic and acidic residues" evidence="1">
    <location>
        <begin position="352"/>
        <end position="372"/>
    </location>
</feature>
<dbReference type="Proteomes" id="UP001433268">
    <property type="component" value="Unassembled WGS sequence"/>
</dbReference>
<gene>
    <name evidence="3" type="ORF">PG997_010856</name>
</gene>